<dbReference type="PRINTS" id="PR00625">
    <property type="entry name" value="JDOMAIN"/>
</dbReference>
<dbReference type="GO" id="GO:0030544">
    <property type="term" value="F:Hsp70 protein binding"/>
    <property type="evidence" value="ECO:0007669"/>
    <property type="project" value="InterPro"/>
</dbReference>
<dbReference type="SUPFAM" id="SSF46565">
    <property type="entry name" value="Chaperone J-domain"/>
    <property type="match status" value="1"/>
</dbReference>
<dbReference type="CDD" id="cd06257">
    <property type="entry name" value="DnaJ"/>
    <property type="match status" value="1"/>
</dbReference>
<dbReference type="PROSITE" id="PS50076">
    <property type="entry name" value="DNAJ_2"/>
    <property type="match status" value="1"/>
</dbReference>
<dbReference type="Pfam" id="PF00226">
    <property type="entry name" value="DnaJ"/>
    <property type="match status" value="1"/>
</dbReference>
<keyword evidence="4" id="KW-1185">Reference proteome</keyword>
<dbReference type="AlphaFoldDB" id="A0A8C8AXB2"/>
<dbReference type="InterPro" id="IPR036869">
    <property type="entry name" value="J_dom_sf"/>
</dbReference>
<dbReference type="PANTHER" id="PTHR45168">
    <property type="entry name" value="DNAJ HOMOLOG SUBFAMILY B MEMBER 2"/>
    <property type="match status" value="1"/>
</dbReference>
<dbReference type="Ensembl" id="ENSOSUT00000012720.1">
    <property type="protein sequence ID" value="ENSOSUP00000012300.1"/>
    <property type="gene ID" value="ENSOSUG00000008876.1"/>
</dbReference>
<evidence type="ECO:0000256" key="1">
    <source>
        <dbReference type="ARBA" id="ARBA00023186"/>
    </source>
</evidence>
<feature type="domain" description="J" evidence="2">
    <location>
        <begin position="3"/>
        <end position="69"/>
    </location>
</feature>
<name>A0A8C8AXB2_9STRI</name>
<evidence type="ECO:0000313" key="4">
    <source>
        <dbReference type="Proteomes" id="UP000694552"/>
    </source>
</evidence>
<keyword evidence="1" id="KW-0143">Chaperone</keyword>
<accession>A0A8C8AXB2</accession>
<protein>
    <recommendedName>
        <fullName evidence="2">J domain-containing protein</fullName>
    </recommendedName>
</protein>
<dbReference type="InterPro" id="IPR043183">
    <property type="entry name" value="DNJB2/6-like"/>
</dbReference>
<organism evidence="3 4">
    <name type="scientific">Otus sunia</name>
    <name type="common">Oriental scops-owl</name>
    <dbReference type="NCBI Taxonomy" id="257818"/>
    <lineage>
        <taxon>Eukaryota</taxon>
        <taxon>Metazoa</taxon>
        <taxon>Chordata</taxon>
        <taxon>Craniata</taxon>
        <taxon>Vertebrata</taxon>
        <taxon>Euteleostomi</taxon>
        <taxon>Archelosauria</taxon>
        <taxon>Archosauria</taxon>
        <taxon>Dinosauria</taxon>
        <taxon>Saurischia</taxon>
        <taxon>Theropoda</taxon>
        <taxon>Coelurosauria</taxon>
        <taxon>Aves</taxon>
        <taxon>Neognathae</taxon>
        <taxon>Neoaves</taxon>
        <taxon>Telluraves</taxon>
        <taxon>Strigiformes</taxon>
        <taxon>Strigidae</taxon>
        <taxon>Otus</taxon>
    </lineage>
</organism>
<dbReference type="SMART" id="SM00271">
    <property type="entry name" value="DnaJ"/>
    <property type="match status" value="1"/>
</dbReference>
<dbReference type="PROSITE" id="PS00636">
    <property type="entry name" value="DNAJ_1"/>
    <property type="match status" value="1"/>
</dbReference>
<dbReference type="Gene3D" id="1.10.287.110">
    <property type="entry name" value="DnaJ domain"/>
    <property type="match status" value="1"/>
</dbReference>
<proteinExistence type="predicted"/>
<dbReference type="GO" id="GO:0051082">
    <property type="term" value="F:unfolded protein binding"/>
    <property type="evidence" value="ECO:0007669"/>
    <property type="project" value="InterPro"/>
</dbReference>
<reference evidence="3" key="1">
    <citation type="submission" date="2025-08" db="UniProtKB">
        <authorList>
            <consortium name="Ensembl"/>
        </authorList>
    </citation>
    <scope>IDENTIFICATION</scope>
</reference>
<dbReference type="PANTHER" id="PTHR45168:SF4">
    <property type="entry name" value="SIMILAR TO DNAJ HOMOLOG SUBFAMILY B MEMBER 6 (HEAT SHOCK PROTEIN J2) (HSJ-2) (MRJ) (MDJ4)"/>
    <property type="match status" value="1"/>
</dbReference>
<dbReference type="InterPro" id="IPR018253">
    <property type="entry name" value="DnaJ_domain_CS"/>
</dbReference>
<dbReference type="InterPro" id="IPR001623">
    <property type="entry name" value="DnaJ_domain"/>
</dbReference>
<reference evidence="3" key="2">
    <citation type="submission" date="2025-09" db="UniProtKB">
        <authorList>
            <consortium name="Ensembl"/>
        </authorList>
    </citation>
    <scope>IDENTIFICATION</scope>
</reference>
<evidence type="ECO:0000313" key="3">
    <source>
        <dbReference type="Ensembl" id="ENSOSUP00000012300.1"/>
    </source>
</evidence>
<sequence>MVDYYEVLGLQKSASQDDVRKSYYKLALKWHPDKNLSNKEEAEKKFKAVAEAYQVLSDPQKRLCYSRSVKESRSHRESATEGYDSCFDCSYVLQDLKDIFREIFGRMEPFVHCFWNPLDNIRNNYKNWKKMSFLRLQKKMGAFLRMPCKL</sequence>
<evidence type="ECO:0000259" key="2">
    <source>
        <dbReference type="PROSITE" id="PS50076"/>
    </source>
</evidence>
<dbReference type="Proteomes" id="UP000694552">
    <property type="component" value="Unplaced"/>
</dbReference>